<organism evidence="11 12">
    <name type="scientific">Sphaerochaeta pleomorpha (strain ATCC BAA-1885 / DSM 22778 / Grapes)</name>
    <dbReference type="NCBI Taxonomy" id="158190"/>
    <lineage>
        <taxon>Bacteria</taxon>
        <taxon>Pseudomonadati</taxon>
        <taxon>Spirochaetota</taxon>
        <taxon>Spirochaetia</taxon>
        <taxon>Spirochaetales</taxon>
        <taxon>Sphaerochaetaceae</taxon>
        <taxon>Sphaerochaeta</taxon>
    </lineage>
</organism>
<evidence type="ECO:0000256" key="5">
    <source>
        <dbReference type="ARBA" id="ARBA00023284"/>
    </source>
</evidence>
<feature type="disulfide bond" description="Redox-active" evidence="9">
    <location>
        <begin position="30"/>
        <end position="33"/>
    </location>
</feature>
<keyword evidence="2" id="KW-0813">Transport</keyword>
<keyword evidence="12" id="KW-1185">Reference proteome</keyword>
<dbReference type="OrthoDB" id="9790390at2"/>
<evidence type="ECO:0000259" key="10">
    <source>
        <dbReference type="PROSITE" id="PS51352"/>
    </source>
</evidence>
<feature type="site" description="Deprotonates C-terminal active site Cys" evidence="8">
    <location>
        <position position="24"/>
    </location>
</feature>
<dbReference type="InterPro" id="IPR017937">
    <property type="entry name" value="Thioredoxin_CS"/>
</dbReference>
<dbReference type="PANTHER" id="PTHR45663">
    <property type="entry name" value="GEO12009P1"/>
    <property type="match status" value="1"/>
</dbReference>
<dbReference type="PRINTS" id="PR00421">
    <property type="entry name" value="THIOREDOXIN"/>
</dbReference>
<dbReference type="Pfam" id="PF00085">
    <property type="entry name" value="Thioredoxin"/>
    <property type="match status" value="1"/>
</dbReference>
<dbReference type="PANTHER" id="PTHR45663:SF11">
    <property type="entry name" value="GEO12009P1"/>
    <property type="match status" value="1"/>
</dbReference>
<dbReference type="PIRSF" id="PIRSF000077">
    <property type="entry name" value="Thioredoxin"/>
    <property type="match status" value="1"/>
</dbReference>
<proteinExistence type="inferred from homology"/>
<feature type="domain" description="Thioredoxin" evidence="10">
    <location>
        <begin position="1"/>
        <end position="104"/>
    </location>
</feature>
<dbReference type="GO" id="GO:0015035">
    <property type="term" value="F:protein-disulfide reductase activity"/>
    <property type="evidence" value="ECO:0007669"/>
    <property type="project" value="UniProtKB-UniRule"/>
</dbReference>
<evidence type="ECO:0000256" key="3">
    <source>
        <dbReference type="ARBA" id="ARBA00022982"/>
    </source>
</evidence>
<evidence type="ECO:0000256" key="2">
    <source>
        <dbReference type="ARBA" id="ARBA00022448"/>
    </source>
</evidence>
<dbReference type="FunFam" id="3.40.30.10:FF:000001">
    <property type="entry name" value="Thioredoxin"/>
    <property type="match status" value="1"/>
</dbReference>
<evidence type="ECO:0000256" key="9">
    <source>
        <dbReference type="PIRSR" id="PIRSR000077-4"/>
    </source>
</evidence>
<evidence type="ECO:0000256" key="4">
    <source>
        <dbReference type="ARBA" id="ARBA00023157"/>
    </source>
</evidence>
<dbReference type="InterPro" id="IPR005746">
    <property type="entry name" value="Thioredoxin"/>
</dbReference>
<gene>
    <name evidence="11" type="ordered locus">SpiGrapes_2623</name>
</gene>
<accession>G8QUS6</accession>
<evidence type="ECO:0000256" key="6">
    <source>
        <dbReference type="NCBIfam" id="TIGR01068"/>
    </source>
</evidence>
<feature type="active site" description="Nucleophile" evidence="8">
    <location>
        <position position="30"/>
    </location>
</feature>
<dbReference type="GO" id="GO:0005829">
    <property type="term" value="C:cytosol"/>
    <property type="evidence" value="ECO:0007669"/>
    <property type="project" value="TreeGrafter"/>
</dbReference>
<sequence length="104" mass="11550">MIKHLTKKTYEEEVLKSTVPVVVDFWATWCGPCRMQGGILEQLDKEYAADKVKICKVNVDEEGELAATFGVQSIPTLLFYKDGKITNKAVGVRDADACKKLLGL</sequence>
<dbReference type="HOGENOM" id="CLU_090389_10_3_12"/>
<dbReference type="EMBL" id="CP003155">
    <property type="protein sequence ID" value="AEV30384.1"/>
    <property type="molecule type" value="Genomic_DNA"/>
</dbReference>
<name>G8QUS6_SPHPG</name>
<evidence type="ECO:0000313" key="12">
    <source>
        <dbReference type="Proteomes" id="UP000005632"/>
    </source>
</evidence>
<evidence type="ECO:0000313" key="11">
    <source>
        <dbReference type="EMBL" id="AEV30384.1"/>
    </source>
</evidence>
<dbReference type="PROSITE" id="PS51352">
    <property type="entry name" value="THIOREDOXIN_2"/>
    <property type="match status" value="1"/>
</dbReference>
<dbReference type="AlphaFoldDB" id="G8QUS6"/>
<dbReference type="RefSeq" id="WP_014271224.1">
    <property type="nucleotide sequence ID" value="NC_016633.1"/>
</dbReference>
<feature type="site" description="Contributes to redox potential value" evidence="8">
    <location>
        <position position="32"/>
    </location>
</feature>
<dbReference type="Gene3D" id="3.40.30.10">
    <property type="entry name" value="Glutaredoxin"/>
    <property type="match status" value="1"/>
</dbReference>
<dbReference type="eggNOG" id="COG3118">
    <property type="taxonomic scope" value="Bacteria"/>
</dbReference>
<keyword evidence="3" id="KW-0249">Electron transport</keyword>
<dbReference type="InterPro" id="IPR013766">
    <property type="entry name" value="Thioredoxin_domain"/>
</dbReference>
<feature type="active site" description="Nucleophile" evidence="8">
    <location>
        <position position="33"/>
    </location>
</feature>
<keyword evidence="4 9" id="KW-1015">Disulfide bond</keyword>
<dbReference type="InterPro" id="IPR036249">
    <property type="entry name" value="Thioredoxin-like_sf"/>
</dbReference>
<evidence type="ECO:0000256" key="1">
    <source>
        <dbReference type="ARBA" id="ARBA00008987"/>
    </source>
</evidence>
<evidence type="ECO:0000256" key="7">
    <source>
        <dbReference type="PIRNR" id="PIRNR000077"/>
    </source>
</evidence>
<dbReference type="NCBIfam" id="TIGR01068">
    <property type="entry name" value="thioredoxin"/>
    <property type="match status" value="1"/>
</dbReference>
<dbReference type="KEGG" id="sgp:SpiGrapes_2623"/>
<evidence type="ECO:0000256" key="8">
    <source>
        <dbReference type="PIRSR" id="PIRSR000077-1"/>
    </source>
</evidence>
<dbReference type="SUPFAM" id="SSF52833">
    <property type="entry name" value="Thioredoxin-like"/>
    <property type="match status" value="1"/>
</dbReference>
<feature type="site" description="Contributes to redox potential value" evidence="8">
    <location>
        <position position="31"/>
    </location>
</feature>
<protein>
    <recommendedName>
        <fullName evidence="6 7">Thioredoxin</fullName>
    </recommendedName>
</protein>
<dbReference type="GO" id="GO:0045454">
    <property type="term" value="P:cell redox homeostasis"/>
    <property type="evidence" value="ECO:0007669"/>
    <property type="project" value="TreeGrafter"/>
</dbReference>
<reference evidence="11 12" key="1">
    <citation type="submission" date="2011-11" db="EMBL/GenBank/DDBJ databases">
        <title>Complete sequence of Spirochaeta sp. grapes.</title>
        <authorList>
            <consortium name="US DOE Joint Genome Institute"/>
            <person name="Lucas S."/>
            <person name="Han J."/>
            <person name="Lapidus A."/>
            <person name="Cheng J.-F."/>
            <person name="Goodwin L."/>
            <person name="Pitluck S."/>
            <person name="Peters L."/>
            <person name="Ovchinnikova G."/>
            <person name="Munk A.C."/>
            <person name="Detter J.C."/>
            <person name="Han C."/>
            <person name="Tapia R."/>
            <person name="Land M."/>
            <person name="Hauser L."/>
            <person name="Kyrpides N."/>
            <person name="Ivanova N."/>
            <person name="Pagani I."/>
            <person name="Ritalahtilisa K."/>
            <person name="Loeffler F."/>
            <person name="Woyke T."/>
        </authorList>
    </citation>
    <scope>NUCLEOTIDE SEQUENCE [LARGE SCALE GENOMIC DNA]</scope>
    <source>
        <strain evidence="12">ATCC BAA-1885 / DSM 22778 / Grapes</strain>
    </source>
</reference>
<comment type="similarity">
    <text evidence="1 7">Belongs to the thioredoxin family.</text>
</comment>
<dbReference type="PROSITE" id="PS00194">
    <property type="entry name" value="THIOREDOXIN_1"/>
    <property type="match status" value="1"/>
</dbReference>
<dbReference type="CDD" id="cd02947">
    <property type="entry name" value="TRX_family"/>
    <property type="match status" value="1"/>
</dbReference>
<dbReference type="Proteomes" id="UP000005632">
    <property type="component" value="Chromosome"/>
</dbReference>
<dbReference type="STRING" id="158190.SpiGrapes_2623"/>
<keyword evidence="5 9" id="KW-0676">Redox-active center</keyword>